<evidence type="ECO:0000256" key="8">
    <source>
        <dbReference type="PROSITE-ProRule" id="PRU00175"/>
    </source>
</evidence>
<dbReference type="Pfam" id="PF13639">
    <property type="entry name" value="zf-RING_2"/>
    <property type="match status" value="1"/>
</dbReference>
<keyword evidence="5 8" id="KW-0863">Zinc-finger</keyword>
<proteinExistence type="evidence at transcript level"/>
<dbReference type="CDD" id="cd23116">
    <property type="entry name" value="RING-H2_AIRP1-like"/>
    <property type="match status" value="1"/>
</dbReference>
<keyword evidence="6" id="KW-0833">Ubl conjugation pathway</keyword>
<dbReference type="PANTHER" id="PTHR46463:SF89">
    <property type="entry name" value="E3 UBIQUITIN-PROTEIN LIGASE RHB1A-RELATED"/>
    <property type="match status" value="1"/>
</dbReference>
<evidence type="ECO:0000259" key="9">
    <source>
        <dbReference type="PROSITE" id="PS50089"/>
    </source>
</evidence>
<dbReference type="EMBL" id="HQ694993">
    <property type="protein sequence ID" value="AEJ33929.1"/>
    <property type="molecule type" value="mRNA"/>
</dbReference>
<evidence type="ECO:0000313" key="10">
    <source>
        <dbReference type="EMBL" id="AEJ33929.1"/>
    </source>
</evidence>
<evidence type="ECO:0000256" key="7">
    <source>
        <dbReference type="ARBA" id="ARBA00022833"/>
    </source>
</evidence>
<dbReference type="SMART" id="SM00184">
    <property type="entry name" value="RING"/>
    <property type="match status" value="1"/>
</dbReference>
<evidence type="ECO:0000256" key="1">
    <source>
        <dbReference type="ARBA" id="ARBA00000900"/>
    </source>
</evidence>
<keyword evidence="7" id="KW-0862">Zinc</keyword>
<protein>
    <recommendedName>
        <fullName evidence="2">RING-type E3 ubiquitin transferase</fullName>
        <ecNumber evidence="2">2.3.2.27</ecNumber>
    </recommendedName>
</protein>
<keyword evidence="3" id="KW-0808">Transferase</keyword>
<name>F8SVT6_WOLAU</name>
<dbReference type="InterPro" id="IPR013083">
    <property type="entry name" value="Znf_RING/FYVE/PHD"/>
</dbReference>
<evidence type="ECO:0000256" key="5">
    <source>
        <dbReference type="ARBA" id="ARBA00022771"/>
    </source>
</evidence>
<dbReference type="PROSITE" id="PS50089">
    <property type="entry name" value="ZF_RING_2"/>
    <property type="match status" value="1"/>
</dbReference>
<accession>F8SVT6</accession>
<evidence type="ECO:0000256" key="6">
    <source>
        <dbReference type="ARBA" id="ARBA00022786"/>
    </source>
</evidence>
<dbReference type="GO" id="GO:0008270">
    <property type="term" value="F:zinc ion binding"/>
    <property type="evidence" value="ECO:0007669"/>
    <property type="project" value="UniProtKB-KW"/>
</dbReference>
<dbReference type="SUPFAM" id="SSF57850">
    <property type="entry name" value="RING/U-box"/>
    <property type="match status" value="1"/>
</dbReference>
<sequence>MGGCCSSTKHDLNSASIYTYCPEASNHGPLSSGLLVIQNLDTSIPESFRAPPLPLPFSMALSSSNNLETGGNKSDSSIVAGHQSLDEALCDTPFEGLKNLKFLDDLTKGGYSKPVEDKSSVFNLYSASEAEEDVCPTCLEEYDNDNPRIIAKCQHHFHLSCIFEWMERSNTCPICDQLMVIDHT</sequence>
<organism evidence="10">
    <name type="scientific">Wolffia australiana</name>
    <name type="common">Water-meal</name>
    <name type="synonym">Wolffia arrhiza var. australiana</name>
    <dbReference type="NCBI Taxonomy" id="161112"/>
    <lineage>
        <taxon>Eukaryota</taxon>
        <taxon>Viridiplantae</taxon>
        <taxon>Streptophyta</taxon>
        <taxon>Embryophyta</taxon>
        <taxon>Tracheophyta</taxon>
        <taxon>Spermatophyta</taxon>
        <taxon>Magnoliopsida</taxon>
        <taxon>Liliopsida</taxon>
        <taxon>Araceae</taxon>
        <taxon>Lemnoideae</taxon>
        <taxon>Wolffia</taxon>
    </lineage>
</organism>
<evidence type="ECO:0000256" key="2">
    <source>
        <dbReference type="ARBA" id="ARBA00012483"/>
    </source>
</evidence>
<dbReference type="PANTHER" id="PTHR46463">
    <property type="entry name" value="ZINC FINGER, RING/FYVE/PHD-TYPE"/>
    <property type="match status" value="1"/>
</dbReference>
<feature type="non-terminal residue" evidence="10">
    <location>
        <position position="184"/>
    </location>
</feature>
<dbReference type="Gene3D" id="3.30.40.10">
    <property type="entry name" value="Zinc/RING finger domain, C3HC4 (zinc finger)"/>
    <property type="match status" value="1"/>
</dbReference>
<dbReference type="EC" id="2.3.2.27" evidence="2"/>
<evidence type="ECO:0000256" key="3">
    <source>
        <dbReference type="ARBA" id="ARBA00022679"/>
    </source>
</evidence>
<reference evidence="10" key="1">
    <citation type="submission" date="2010-12" db="EMBL/GenBank/DDBJ databases">
        <authorList>
            <person name="Ward M."/>
            <person name="Lamb J."/>
            <person name="Mead J."/>
        </authorList>
    </citation>
    <scope>NUCLEOTIDE SEQUENCE</scope>
</reference>
<feature type="domain" description="RING-type" evidence="9">
    <location>
        <begin position="135"/>
        <end position="176"/>
    </location>
</feature>
<dbReference type="InterPro" id="IPR001841">
    <property type="entry name" value="Znf_RING"/>
</dbReference>
<comment type="catalytic activity">
    <reaction evidence="1">
        <text>S-ubiquitinyl-[E2 ubiquitin-conjugating enzyme]-L-cysteine + [acceptor protein]-L-lysine = [E2 ubiquitin-conjugating enzyme]-L-cysteine + N(6)-ubiquitinyl-[acceptor protein]-L-lysine.</text>
        <dbReference type="EC" id="2.3.2.27"/>
    </reaction>
</comment>
<dbReference type="GO" id="GO:0061630">
    <property type="term" value="F:ubiquitin protein ligase activity"/>
    <property type="evidence" value="ECO:0007669"/>
    <property type="project" value="UniProtKB-EC"/>
</dbReference>
<evidence type="ECO:0000256" key="4">
    <source>
        <dbReference type="ARBA" id="ARBA00022723"/>
    </source>
</evidence>
<keyword evidence="4" id="KW-0479">Metal-binding</keyword>
<dbReference type="AlphaFoldDB" id="F8SVT6"/>